<dbReference type="SUPFAM" id="SSF55811">
    <property type="entry name" value="Nudix"/>
    <property type="match status" value="1"/>
</dbReference>
<evidence type="ECO:0000259" key="7">
    <source>
        <dbReference type="PROSITE" id="PS51462"/>
    </source>
</evidence>
<dbReference type="CDD" id="cd18870">
    <property type="entry name" value="NUDIX_AcylCoAdiphos_Nudt19"/>
    <property type="match status" value="1"/>
</dbReference>
<evidence type="ECO:0000256" key="4">
    <source>
        <dbReference type="ARBA" id="ARBA00022801"/>
    </source>
</evidence>
<evidence type="ECO:0000256" key="3">
    <source>
        <dbReference type="ARBA" id="ARBA00022723"/>
    </source>
</evidence>
<accession>A0ABS5T8Z8</accession>
<protein>
    <submittedName>
        <fullName evidence="8">NUDIX domain-containing protein</fullName>
    </submittedName>
</protein>
<keyword evidence="9" id="KW-1185">Reference proteome</keyword>
<dbReference type="InterPro" id="IPR039121">
    <property type="entry name" value="NUDT19"/>
</dbReference>
<comment type="caution">
    <text evidence="8">The sequence shown here is derived from an EMBL/GenBank/DDBJ whole genome shotgun (WGS) entry which is preliminary data.</text>
</comment>
<name>A0ABS5T8Z8_9ACTN</name>
<dbReference type="InterPro" id="IPR000086">
    <property type="entry name" value="NUDIX_hydrolase_dom"/>
</dbReference>
<reference evidence="8 9" key="1">
    <citation type="submission" date="2021-05" db="EMBL/GenBank/DDBJ databases">
        <title>Kineosporia and Streptomyces sp. nov. two new marine actinobacteria isolated from Coral.</title>
        <authorList>
            <person name="Buangrab K."/>
            <person name="Sutthacheep M."/>
            <person name="Yeemin T."/>
            <person name="Harunari E."/>
            <person name="Igarashi Y."/>
            <person name="Kanchanasin P."/>
            <person name="Tanasupawat S."/>
            <person name="Phongsopitanun W."/>
        </authorList>
    </citation>
    <scope>NUCLEOTIDE SEQUENCE [LARGE SCALE GENOMIC DNA]</scope>
    <source>
        <strain evidence="8 9">J2-2</strain>
    </source>
</reference>
<proteinExistence type="predicted"/>
<organism evidence="8 9">
    <name type="scientific">Kineosporia corallincola</name>
    <dbReference type="NCBI Taxonomy" id="2835133"/>
    <lineage>
        <taxon>Bacteria</taxon>
        <taxon>Bacillati</taxon>
        <taxon>Actinomycetota</taxon>
        <taxon>Actinomycetes</taxon>
        <taxon>Kineosporiales</taxon>
        <taxon>Kineosporiaceae</taxon>
        <taxon>Kineosporia</taxon>
    </lineage>
</organism>
<evidence type="ECO:0000256" key="6">
    <source>
        <dbReference type="ARBA" id="ARBA00023211"/>
    </source>
</evidence>
<evidence type="ECO:0000256" key="5">
    <source>
        <dbReference type="ARBA" id="ARBA00022842"/>
    </source>
</evidence>
<evidence type="ECO:0000256" key="2">
    <source>
        <dbReference type="ARBA" id="ARBA00001946"/>
    </source>
</evidence>
<evidence type="ECO:0000256" key="1">
    <source>
        <dbReference type="ARBA" id="ARBA00001936"/>
    </source>
</evidence>
<dbReference type="Proteomes" id="UP001197247">
    <property type="component" value="Unassembled WGS sequence"/>
</dbReference>
<dbReference type="PANTHER" id="PTHR12318:SF0">
    <property type="entry name" value="ACYL-COENZYME A DIPHOSPHATASE NUDT19"/>
    <property type="match status" value="1"/>
</dbReference>
<keyword evidence="4" id="KW-0378">Hydrolase</keyword>
<comment type="cofactor">
    <cofactor evidence="1">
        <name>Mn(2+)</name>
        <dbReference type="ChEBI" id="CHEBI:29035"/>
    </cofactor>
</comment>
<dbReference type="PANTHER" id="PTHR12318">
    <property type="entry name" value="TESTOSTERONE-REGULATED PROTEIN RP2"/>
    <property type="match status" value="1"/>
</dbReference>
<comment type="cofactor">
    <cofactor evidence="2">
        <name>Mg(2+)</name>
        <dbReference type="ChEBI" id="CHEBI:18420"/>
    </cofactor>
</comment>
<dbReference type="RefSeq" id="WP_214153542.1">
    <property type="nucleotide sequence ID" value="NZ_JAHBAY010000001.1"/>
</dbReference>
<dbReference type="InterPro" id="IPR015797">
    <property type="entry name" value="NUDIX_hydrolase-like_dom_sf"/>
</dbReference>
<dbReference type="PROSITE" id="PS51462">
    <property type="entry name" value="NUDIX"/>
    <property type="match status" value="1"/>
</dbReference>
<evidence type="ECO:0000313" key="8">
    <source>
        <dbReference type="EMBL" id="MBT0767538.1"/>
    </source>
</evidence>
<dbReference type="EMBL" id="JAHBAY010000001">
    <property type="protein sequence ID" value="MBT0767538.1"/>
    <property type="molecule type" value="Genomic_DNA"/>
</dbReference>
<feature type="domain" description="Nudix hydrolase" evidence="7">
    <location>
        <begin position="23"/>
        <end position="220"/>
    </location>
</feature>
<keyword evidence="3" id="KW-0479">Metal-binding</keyword>
<sequence>MGADDELMHRAGLLRAGELTPAPPRPAATVALLRDSPAGPEVYLLRRVPKMAFAPGMYVFPGGSVDPADADGTHAWAGQWAGLLGTDEVSAVALVRAAVRETFEEAGVLLASSTGSIVVPEIERADLEARRITLTTLLDRHGLVLRPGLLAPLQHWITPELEPRRYDTWFFAAALPPGQEAREAGSEADDRVWATPAAALGSGMRLMPPTRAALTELARYATVAEVLAAEREIATVLPRFEVIGERLVRIDH</sequence>
<keyword evidence="6" id="KW-0464">Manganese</keyword>
<evidence type="ECO:0000313" key="9">
    <source>
        <dbReference type="Proteomes" id="UP001197247"/>
    </source>
</evidence>
<dbReference type="Gene3D" id="3.90.79.10">
    <property type="entry name" value="Nucleoside Triphosphate Pyrophosphohydrolase"/>
    <property type="match status" value="1"/>
</dbReference>
<gene>
    <name evidence="8" type="ORF">KIH74_01295</name>
</gene>
<keyword evidence="5" id="KW-0460">Magnesium</keyword>